<dbReference type="Gene3D" id="2.170.300.10">
    <property type="entry name" value="Tie2 ligand-binding domain superfamily"/>
    <property type="match status" value="1"/>
</dbReference>
<dbReference type="PANTHER" id="PTHR24043:SF8">
    <property type="entry name" value="EGF-LIKE DOMAIN-CONTAINING PROTEIN"/>
    <property type="match status" value="1"/>
</dbReference>
<evidence type="ECO:0000313" key="4">
    <source>
        <dbReference type="EMBL" id="WAR24015.1"/>
    </source>
</evidence>
<feature type="region of interest" description="Disordered" evidence="2">
    <location>
        <begin position="647"/>
        <end position="672"/>
    </location>
</feature>
<evidence type="ECO:0000259" key="3">
    <source>
        <dbReference type="PROSITE" id="PS50055"/>
    </source>
</evidence>
<accession>A0ABY7FPM9</accession>
<dbReference type="InterPro" id="IPR000742">
    <property type="entry name" value="EGF"/>
</dbReference>
<reference evidence="4" key="1">
    <citation type="submission" date="2022-11" db="EMBL/GenBank/DDBJ databases">
        <title>Centuries of genome instability and evolution in soft-shell clam transmissible cancer (bioRxiv).</title>
        <authorList>
            <person name="Hart S.F.M."/>
            <person name="Yonemitsu M.A."/>
            <person name="Giersch R.M."/>
            <person name="Beal B.F."/>
            <person name="Arriagada G."/>
            <person name="Davis B.W."/>
            <person name="Ostrander E.A."/>
            <person name="Goff S.P."/>
            <person name="Metzger M.J."/>
        </authorList>
    </citation>
    <scope>NUCLEOTIDE SEQUENCE</scope>
    <source>
        <strain evidence="4">MELC-2E11</strain>
        <tissue evidence="4">Siphon/mantle</tissue>
    </source>
</reference>
<evidence type="ECO:0000256" key="1">
    <source>
        <dbReference type="ARBA" id="ARBA00022536"/>
    </source>
</evidence>
<dbReference type="SUPFAM" id="SSF52799">
    <property type="entry name" value="(Phosphotyrosine protein) phosphatases II"/>
    <property type="match status" value="2"/>
</dbReference>
<organism evidence="4 5">
    <name type="scientific">Mya arenaria</name>
    <name type="common">Soft-shell clam</name>
    <dbReference type="NCBI Taxonomy" id="6604"/>
    <lineage>
        <taxon>Eukaryota</taxon>
        <taxon>Metazoa</taxon>
        <taxon>Spiralia</taxon>
        <taxon>Lophotrochozoa</taxon>
        <taxon>Mollusca</taxon>
        <taxon>Bivalvia</taxon>
        <taxon>Autobranchia</taxon>
        <taxon>Heteroconchia</taxon>
        <taxon>Euheterodonta</taxon>
        <taxon>Imparidentia</taxon>
        <taxon>Neoheterodontei</taxon>
        <taxon>Myida</taxon>
        <taxon>Myoidea</taxon>
        <taxon>Myidae</taxon>
        <taxon>Mya</taxon>
    </lineage>
</organism>
<gene>
    <name evidence="4" type="ORF">MAR_037684</name>
</gene>
<dbReference type="InterPro" id="IPR000242">
    <property type="entry name" value="PTP_cat"/>
</dbReference>
<dbReference type="InterPro" id="IPR029021">
    <property type="entry name" value="Prot-tyrosine_phosphatase-like"/>
</dbReference>
<sequence>NCIEGWYGEKCDTPCSEFCAGCDQTSGKCTACVGGNRRSGEMCDQCPQCLNNQCHVNGTCKVSCADKTQHGDNCDIPCSVTIKDCVECESVNNNALCSKCVDGLYGSRCMEKCPDNCESCDNDTLCTECMKGYSGPTCSAICKHDHCSHCNVSGDCLKCEKGFFYEKYQKKICVSCTNITELSNCYDCESYVKCIECQPGFYLKSANQCEKCPDHCLECSSESTCSKCELEWSGVSCKCGPYCNQTSTLADWCIETNGSCTKGCSGENYTSTCDKHCPGIDCLVCTQNDGQCLQCVSGKYGQYTSCSDNCGHCLDGICDIRDGTCKGACHNTYHGDKCNQTCPANCNSTDCVQITGACFGCIGGFFGDKCDQTCPANCNSTDCKQSTGACSGCKKGFFGDKCDQECNANCLDSNFVHGCQQQDGNCKNCKPGFYGDKCEQKCNPKCRYDGGASGCRKSDGRCHSCEDGYYSLSCELNCSANCISKCDKDSGHCFGCKSVFYGPFCNKSCPNNCAINCDQDSGKCFGCKPGSYGFKCTDICSRTCAVEGPVADCAQDDGTWFCARQDGEKGTGPCDQMTGVCIHNCQVGYHNDTCNVRCNDGCQGMLCNRETAECLNGCAEGFTGTNCAKRRSKKDIIPIVPKRSSRLQNGTTDVEDGFGITEENPLLGPEEATKPEDYYNLSSRIKVQDFAFYLKNRRNQDPNWFKEEFKMSTKEVKDFTMYHYTSWPDRNVPDNPGVILTFKDKVMEGKVIHGGPILIQYEFLHNAILEALTVKDHEVTMNQFVSYCATLLENDRELLRHQYNGFLLTQMPLPHTVTDFWRLVYDQHIRNVVMMNNVDDDDEDQFEFVYRAVAEYIDSTQIYSNAL</sequence>
<keyword evidence="1" id="KW-0245">EGF-like domain</keyword>
<dbReference type="SMART" id="SM00261">
    <property type="entry name" value="FU"/>
    <property type="match status" value="5"/>
</dbReference>
<dbReference type="Pfam" id="PF00102">
    <property type="entry name" value="Y_phosphatase"/>
    <property type="match status" value="2"/>
</dbReference>
<dbReference type="Gene3D" id="3.90.190.10">
    <property type="entry name" value="Protein tyrosine phosphatase superfamily"/>
    <property type="match status" value="2"/>
</dbReference>
<evidence type="ECO:0000313" key="5">
    <source>
        <dbReference type="Proteomes" id="UP001164746"/>
    </source>
</evidence>
<evidence type="ECO:0000256" key="2">
    <source>
        <dbReference type="SAM" id="MobiDB-lite"/>
    </source>
</evidence>
<feature type="domain" description="Tyrosine-protein phosphatase" evidence="3">
    <location>
        <begin position="806"/>
        <end position="846"/>
    </location>
</feature>
<dbReference type="InterPro" id="IPR042635">
    <property type="entry name" value="MEGF10/SREC1/2-like"/>
</dbReference>
<dbReference type="SMART" id="SM00181">
    <property type="entry name" value="EGF"/>
    <property type="match status" value="12"/>
</dbReference>
<feature type="non-terminal residue" evidence="4">
    <location>
        <position position="1"/>
    </location>
</feature>
<dbReference type="SUPFAM" id="SSF57184">
    <property type="entry name" value="Growth factor receptor domain"/>
    <property type="match status" value="1"/>
</dbReference>
<proteinExistence type="predicted"/>
<dbReference type="PANTHER" id="PTHR24043">
    <property type="entry name" value="SCAVENGER RECEPTOR CLASS F"/>
    <property type="match status" value="1"/>
</dbReference>
<dbReference type="Proteomes" id="UP001164746">
    <property type="component" value="Chromosome 13"/>
</dbReference>
<name>A0ABY7FPM9_MYAAR</name>
<dbReference type="EMBL" id="CP111024">
    <property type="protein sequence ID" value="WAR24015.1"/>
    <property type="molecule type" value="Genomic_DNA"/>
</dbReference>
<dbReference type="InterPro" id="IPR009030">
    <property type="entry name" value="Growth_fac_rcpt_cys_sf"/>
</dbReference>
<dbReference type="PROSITE" id="PS50055">
    <property type="entry name" value="TYR_PHOSPHATASE_PTP"/>
    <property type="match status" value="1"/>
</dbReference>
<dbReference type="InterPro" id="IPR006212">
    <property type="entry name" value="Furin_repeat"/>
</dbReference>
<protein>
    <submittedName>
        <fullName evidence="4">TENX-like protein</fullName>
    </submittedName>
</protein>
<keyword evidence="5" id="KW-1185">Reference proteome</keyword>